<evidence type="ECO:0000313" key="3">
    <source>
        <dbReference type="Proteomes" id="UP001187315"/>
    </source>
</evidence>
<name>A0AA88NWK8_TACVA</name>
<sequence>MPQQKTCVLKGPICEDTFKLHSVELELEAVKKQIRDLQVKQAMLRERKAMLEASRRPLTVSGKTRQTGG</sequence>
<dbReference type="AlphaFoldDB" id="A0AA88NWK8"/>
<feature type="coiled-coil region" evidence="1">
    <location>
        <begin position="20"/>
        <end position="47"/>
    </location>
</feature>
<reference evidence="2" key="1">
    <citation type="submission" date="2023-08" db="EMBL/GenBank/DDBJ databases">
        <title>Pelteobagrus vachellii genome.</title>
        <authorList>
            <person name="Liu H."/>
        </authorList>
    </citation>
    <scope>NUCLEOTIDE SEQUENCE</scope>
    <source>
        <strain evidence="2">PRFRI_2022a</strain>
        <tissue evidence="2">Muscle</tissue>
    </source>
</reference>
<evidence type="ECO:0000313" key="2">
    <source>
        <dbReference type="EMBL" id="KAK2864864.1"/>
    </source>
</evidence>
<comment type="caution">
    <text evidence="2">The sequence shown here is derived from an EMBL/GenBank/DDBJ whole genome shotgun (WGS) entry which is preliminary data.</text>
</comment>
<keyword evidence="3" id="KW-1185">Reference proteome</keyword>
<gene>
    <name evidence="2" type="ORF">Q7C36_004018</name>
</gene>
<dbReference type="EMBL" id="JAVHJS010000003">
    <property type="protein sequence ID" value="KAK2864864.1"/>
    <property type="molecule type" value="Genomic_DNA"/>
</dbReference>
<keyword evidence="1" id="KW-0175">Coiled coil</keyword>
<evidence type="ECO:0000256" key="1">
    <source>
        <dbReference type="SAM" id="Coils"/>
    </source>
</evidence>
<organism evidence="2 3">
    <name type="scientific">Tachysurus vachellii</name>
    <name type="common">Darkbarbel catfish</name>
    <name type="synonym">Pelteobagrus vachellii</name>
    <dbReference type="NCBI Taxonomy" id="175792"/>
    <lineage>
        <taxon>Eukaryota</taxon>
        <taxon>Metazoa</taxon>
        <taxon>Chordata</taxon>
        <taxon>Craniata</taxon>
        <taxon>Vertebrata</taxon>
        <taxon>Euteleostomi</taxon>
        <taxon>Actinopterygii</taxon>
        <taxon>Neopterygii</taxon>
        <taxon>Teleostei</taxon>
        <taxon>Ostariophysi</taxon>
        <taxon>Siluriformes</taxon>
        <taxon>Bagridae</taxon>
        <taxon>Tachysurus</taxon>
    </lineage>
</organism>
<dbReference type="Proteomes" id="UP001187315">
    <property type="component" value="Unassembled WGS sequence"/>
</dbReference>
<accession>A0AA88NWK8</accession>
<proteinExistence type="predicted"/>
<protein>
    <submittedName>
        <fullName evidence="2">Uncharacterized protein</fullName>
    </submittedName>
</protein>